<proteinExistence type="predicted"/>
<dbReference type="EMBL" id="QGKY02000190">
    <property type="protein sequence ID" value="KAF2591055.1"/>
    <property type="molecule type" value="Genomic_DNA"/>
</dbReference>
<dbReference type="AlphaFoldDB" id="A0A8S9K9B6"/>
<reference evidence="2 3" key="3">
    <citation type="journal article" date="2020" name="BMC Genomics">
        <title>Intraspecific diversification of the crop wild relative Brassica cretica Lam. using demographic model selection.</title>
        <authorList>
            <person name="Kioukis A."/>
            <person name="Michalopoulou V.A."/>
            <person name="Briers L."/>
            <person name="Pirintsos S."/>
            <person name="Studholme D.J."/>
            <person name="Pavlidis P."/>
            <person name="Sarris P.F."/>
        </authorList>
    </citation>
    <scope>NUCLEOTIDE SEQUENCE [LARGE SCALE GENOMIC DNA]</scope>
    <source>
        <strain evidence="3">cv. PFS-1207/04</strain>
        <strain evidence="2">PFS-1207/04</strain>
    </source>
</reference>
<evidence type="ECO:0000313" key="1">
    <source>
        <dbReference type="EMBL" id="KAF2591055.1"/>
    </source>
</evidence>
<protein>
    <submittedName>
        <fullName evidence="1">Uncharacterized protein</fullName>
    </submittedName>
</protein>
<dbReference type="Proteomes" id="UP000266723">
    <property type="component" value="Unassembled WGS sequence"/>
</dbReference>
<gene>
    <name evidence="2" type="ORF">DY000_02053642</name>
    <name evidence="1" type="ORF">F2Q70_00039315</name>
</gene>
<reference evidence="2" key="2">
    <citation type="submission" date="2019-12" db="EMBL/GenBank/DDBJ databases">
        <authorList>
            <person name="Studholme D.J."/>
            <person name="Sarris P."/>
        </authorList>
    </citation>
    <scope>NUCLEOTIDE SEQUENCE</scope>
    <source>
        <strain evidence="2">PFS-1207/04</strain>
        <tissue evidence="2">Leaf</tissue>
    </source>
</reference>
<evidence type="ECO:0000313" key="2">
    <source>
        <dbReference type="EMBL" id="KAF3497956.1"/>
    </source>
</evidence>
<sequence>MSGRLSLKCYRPKAELTSWTFVGFWRTIGLKDEIFNAGYFRESSPASSFAASLAPKTFQLVVECPRVWWNLQNVFSLYPGLRLQVLPEVLPCYELAA</sequence>
<reference evidence="1" key="1">
    <citation type="submission" date="2019-12" db="EMBL/GenBank/DDBJ databases">
        <title>Genome sequencing and annotation of Brassica cretica.</title>
        <authorList>
            <person name="Studholme D.J."/>
            <person name="Sarris P.F."/>
        </authorList>
    </citation>
    <scope>NUCLEOTIDE SEQUENCE</scope>
    <source>
        <strain evidence="1">PFS-102/07</strain>
        <tissue evidence="1">Leaf</tissue>
    </source>
</reference>
<accession>A0A8S9K9B6</accession>
<evidence type="ECO:0000313" key="3">
    <source>
        <dbReference type="Proteomes" id="UP000266723"/>
    </source>
</evidence>
<name>A0A8S9K9B6_BRACR</name>
<comment type="caution">
    <text evidence="1">The sequence shown here is derived from an EMBL/GenBank/DDBJ whole genome shotgun (WGS) entry which is preliminary data.</text>
</comment>
<dbReference type="EMBL" id="QGKV02002055">
    <property type="protein sequence ID" value="KAF3497956.1"/>
    <property type="molecule type" value="Genomic_DNA"/>
</dbReference>
<organism evidence="1">
    <name type="scientific">Brassica cretica</name>
    <name type="common">Mustard</name>
    <dbReference type="NCBI Taxonomy" id="69181"/>
    <lineage>
        <taxon>Eukaryota</taxon>
        <taxon>Viridiplantae</taxon>
        <taxon>Streptophyta</taxon>
        <taxon>Embryophyta</taxon>
        <taxon>Tracheophyta</taxon>
        <taxon>Spermatophyta</taxon>
        <taxon>Magnoliopsida</taxon>
        <taxon>eudicotyledons</taxon>
        <taxon>Gunneridae</taxon>
        <taxon>Pentapetalae</taxon>
        <taxon>rosids</taxon>
        <taxon>malvids</taxon>
        <taxon>Brassicales</taxon>
        <taxon>Brassicaceae</taxon>
        <taxon>Brassiceae</taxon>
        <taxon>Brassica</taxon>
    </lineage>
</organism>
<keyword evidence="3" id="KW-1185">Reference proteome</keyword>